<feature type="region of interest" description="Disordered" evidence="1">
    <location>
        <begin position="152"/>
        <end position="184"/>
    </location>
</feature>
<proteinExistence type="predicted"/>
<gene>
    <name evidence="2" type="ORF">VaNZ11_015952</name>
</gene>
<dbReference type="Proteomes" id="UP001165090">
    <property type="component" value="Unassembled WGS sequence"/>
</dbReference>
<feature type="region of interest" description="Disordered" evidence="1">
    <location>
        <begin position="304"/>
        <end position="326"/>
    </location>
</feature>
<organism evidence="2 3">
    <name type="scientific">Volvox africanus</name>
    <dbReference type="NCBI Taxonomy" id="51714"/>
    <lineage>
        <taxon>Eukaryota</taxon>
        <taxon>Viridiplantae</taxon>
        <taxon>Chlorophyta</taxon>
        <taxon>core chlorophytes</taxon>
        <taxon>Chlorophyceae</taxon>
        <taxon>CS clade</taxon>
        <taxon>Chlamydomonadales</taxon>
        <taxon>Volvocaceae</taxon>
        <taxon>Volvox</taxon>
    </lineage>
</organism>
<evidence type="ECO:0008006" key="4">
    <source>
        <dbReference type="Google" id="ProtNLM"/>
    </source>
</evidence>
<comment type="caution">
    <text evidence="2">The sequence shown here is derived from an EMBL/GenBank/DDBJ whole genome shotgun (WGS) entry which is preliminary data.</text>
</comment>
<keyword evidence="3" id="KW-1185">Reference proteome</keyword>
<feature type="region of interest" description="Disordered" evidence="1">
    <location>
        <begin position="1"/>
        <end position="23"/>
    </location>
</feature>
<accession>A0ABQ5SMR2</accession>
<name>A0ABQ5SMR2_9CHLO</name>
<reference evidence="2 3" key="1">
    <citation type="journal article" date="2023" name="IScience">
        <title>Expanded male sex-determining region conserved during the evolution of homothallism in the green alga Volvox.</title>
        <authorList>
            <person name="Yamamoto K."/>
            <person name="Matsuzaki R."/>
            <person name="Mahakham W."/>
            <person name="Heman W."/>
            <person name="Sekimoto H."/>
            <person name="Kawachi M."/>
            <person name="Minakuchi Y."/>
            <person name="Toyoda A."/>
            <person name="Nozaki H."/>
        </authorList>
    </citation>
    <scope>NUCLEOTIDE SEQUENCE [LARGE SCALE GENOMIC DNA]</scope>
    <source>
        <strain evidence="2 3">NIES-4468</strain>
    </source>
</reference>
<protein>
    <recommendedName>
        <fullName evidence="4">CCHC-type domain-containing protein</fullName>
    </recommendedName>
</protein>
<evidence type="ECO:0000256" key="1">
    <source>
        <dbReference type="SAM" id="MobiDB-lite"/>
    </source>
</evidence>
<evidence type="ECO:0000313" key="3">
    <source>
        <dbReference type="Proteomes" id="UP001165090"/>
    </source>
</evidence>
<evidence type="ECO:0000313" key="2">
    <source>
        <dbReference type="EMBL" id="GLI70921.1"/>
    </source>
</evidence>
<sequence>MDEKRSESLKQKAQTPSRRARPALAARIRDLAHDEDSEVEKALPASKLRPPRNFGMHNWRLPGFGGDARRGLDATPAKTRRLQPVNDPRKYIQMAADSMAAGDSVVALPKELLGTHAYCYWCGDLNHTRGGCPLTRHSGLDETQLPKVKGYNGVRKKAPSSADRQPGTATGEMPAGQNVHGEIEDPLPPWLSSVGPATLELMAAIDQAHCWATGQTPVHRTGFTSIPRAATALQGQSAAAGPSGEMLSAKLVQAGLSGNAAAAVDQVVADTGKNFSLTKPLSYDVLLYLAVCIEVRLADFEEEAEEGRKRRAGEGAQTMGLDGGSN</sequence>
<feature type="compositionally biased region" description="Basic and acidic residues" evidence="1">
    <location>
        <begin position="1"/>
        <end position="10"/>
    </location>
</feature>
<dbReference type="EMBL" id="BSDZ01000101">
    <property type="protein sequence ID" value="GLI70921.1"/>
    <property type="molecule type" value="Genomic_DNA"/>
</dbReference>